<feature type="region of interest" description="Disordered" evidence="5">
    <location>
        <begin position="255"/>
        <end position="301"/>
    </location>
</feature>
<dbReference type="Gene3D" id="1.25.40.330">
    <property type="entry name" value="Adenylate cyclase-associated CAP, N-terminal domain"/>
    <property type="match status" value="1"/>
</dbReference>
<evidence type="ECO:0000256" key="1">
    <source>
        <dbReference type="ARBA" id="ARBA00004202"/>
    </source>
</evidence>
<feature type="region of interest" description="Disordered" evidence="5">
    <location>
        <begin position="200"/>
        <end position="234"/>
    </location>
</feature>
<dbReference type="FunFam" id="1.25.40.330:FF:000001">
    <property type="entry name" value="Adenylyl cyclase-associated protein"/>
    <property type="match status" value="1"/>
</dbReference>
<dbReference type="InterPro" id="IPR013912">
    <property type="entry name" value="Adenylate_cyclase-assoc_CAP_C"/>
</dbReference>
<evidence type="ECO:0000259" key="6">
    <source>
        <dbReference type="PROSITE" id="PS51329"/>
    </source>
</evidence>
<dbReference type="PROSITE" id="PS51329">
    <property type="entry name" value="C_CAP_COFACTOR_C"/>
    <property type="match status" value="1"/>
</dbReference>
<dbReference type="InterPro" id="IPR006599">
    <property type="entry name" value="CARP_motif"/>
</dbReference>
<dbReference type="GO" id="GO:0005886">
    <property type="term" value="C:plasma membrane"/>
    <property type="evidence" value="ECO:0007669"/>
    <property type="project" value="UniProtKB-SubCell"/>
</dbReference>
<dbReference type="FunFam" id="2.160.20.70:FF:000001">
    <property type="entry name" value="Adenylyl cyclase-associated protein"/>
    <property type="match status" value="1"/>
</dbReference>
<accession>A0A0V0J1D9</accession>
<organism evidence="7">
    <name type="scientific">Schistocephalus solidus</name>
    <name type="common">Tapeworm</name>
    <dbReference type="NCBI Taxonomy" id="70667"/>
    <lineage>
        <taxon>Eukaryota</taxon>
        <taxon>Metazoa</taxon>
        <taxon>Spiralia</taxon>
        <taxon>Lophotrochozoa</taxon>
        <taxon>Platyhelminthes</taxon>
        <taxon>Cestoda</taxon>
        <taxon>Eucestoda</taxon>
        <taxon>Diphyllobothriidea</taxon>
        <taxon>Diphyllobothriidae</taxon>
        <taxon>Schistocephalus</taxon>
    </lineage>
</organism>
<dbReference type="AlphaFoldDB" id="A0A0V0J1D9"/>
<dbReference type="PANTHER" id="PTHR10652">
    <property type="entry name" value="ADENYLYL CYCLASE-ASSOCIATED PROTEIN"/>
    <property type="match status" value="1"/>
</dbReference>
<comment type="subcellular location">
    <subcellularLocation>
        <location evidence="1">Cell membrane</location>
        <topology evidence="1">Peripheral membrane protein</topology>
    </subcellularLocation>
</comment>
<dbReference type="SUPFAM" id="SSF69340">
    <property type="entry name" value="C-terminal domain of adenylylcyclase associated protein"/>
    <property type="match status" value="1"/>
</dbReference>
<dbReference type="InterPro" id="IPR028417">
    <property type="entry name" value="CAP_CS_C"/>
</dbReference>
<evidence type="ECO:0000256" key="5">
    <source>
        <dbReference type="SAM" id="MobiDB-lite"/>
    </source>
</evidence>
<dbReference type="Pfam" id="PF08603">
    <property type="entry name" value="CAP_C"/>
    <property type="match status" value="1"/>
</dbReference>
<keyword evidence="4" id="KW-0472">Membrane</keyword>
<name>A0A0V0J1D9_SCHSO</name>
<dbReference type="PROSITE" id="PS01089">
    <property type="entry name" value="CAP_2"/>
    <property type="match status" value="1"/>
</dbReference>
<dbReference type="GO" id="GO:0019933">
    <property type="term" value="P:cAMP-mediated signaling"/>
    <property type="evidence" value="ECO:0007669"/>
    <property type="project" value="TreeGrafter"/>
</dbReference>
<dbReference type="GO" id="GO:0008179">
    <property type="term" value="F:adenylate cyclase binding"/>
    <property type="evidence" value="ECO:0007669"/>
    <property type="project" value="TreeGrafter"/>
</dbReference>
<dbReference type="InterPro" id="IPR001837">
    <property type="entry name" value="Adenylate_cyclase-assoc_CAP"/>
</dbReference>
<dbReference type="SUPFAM" id="SSF101278">
    <property type="entry name" value="N-terminal domain of adenylylcyclase associated protein, CAP"/>
    <property type="match status" value="1"/>
</dbReference>
<comment type="similarity">
    <text evidence="2">Belongs to the CAP family.</text>
</comment>
<dbReference type="SMART" id="SM00673">
    <property type="entry name" value="CARP"/>
    <property type="match status" value="2"/>
</dbReference>
<dbReference type="EMBL" id="GEEE01003826">
    <property type="protein sequence ID" value="JAP59399.1"/>
    <property type="molecule type" value="Transcribed_RNA"/>
</dbReference>
<dbReference type="InterPro" id="IPR016098">
    <property type="entry name" value="CAP/MinC_C"/>
</dbReference>
<gene>
    <name evidence="7" type="primary">CAP1</name>
    <name evidence="7" type="ORF">TR84679</name>
</gene>
<dbReference type="GO" id="GO:0007015">
    <property type="term" value="P:actin filament organization"/>
    <property type="evidence" value="ECO:0007669"/>
    <property type="project" value="TreeGrafter"/>
</dbReference>
<dbReference type="GO" id="GO:0003779">
    <property type="term" value="F:actin binding"/>
    <property type="evidence" value="ECO:0007669"/>
    <property type="project" value="InterPro"/>
</dbReference>
<dbReference type="InterPro" id="IPR017901">
    <property type="entry name" value="C-CAP_CF_C-like"/>
</dbReference>
<evidence type="ECO:0000256" key="4">
    <source>
        <dbReference type="ARBA" id="ARBA00023136"/>
    </source>
</evidence>
<dbReference type="PANTHER" id="PTHR10652:SF0">
    <property type="entry name" value="ADENYLYL CYCLASE-ASSOCIATED PROTEIN"/>
    <property type="match status" value="1"/>
</dbReference>
<keyword evidence="3" id="KW-1003">Cell membrane</keyword>
<dbReference type="InterPro" id="IPR018106">
    <property type="entry name" value="CAP_CS_N"/>
</dbReference>
<dbReference type="InterPro" id="IPR036222">
    <property type="entry name" value="CAP_N_sf"/>
</dbReference>
<dbReference type="Pfam" id="PF21938">
    <property type="entry name" value="CAP_N"/>
    <property type="match status" value="1"/>
</dbReference>
<proteinExistence type="inferred from homology"/>
<dbReference type="PROSITE" id="PS01088">
    <property type="entry name" value="CAP_1"/>
    <property type="match status" value="1"/>
</dbReference>
<protein>
    <submittedName>
        <fullName evidence="7">Adenylyl cyclase-associated protein 1</fullName>
    </submittedName>
</protein>
<dbReference type="InterPro" id="IPR053950">
    <property type="entry name" value="CAP_N"/>
</dbReference>
<evidence type="ECO:0000256" key="3">
    <source>
        <dbReference type="ARBA" id="ARBA00022475"/>
    </source>
</evidence>
<reference evidence="7" key="1">
    <citation type="submission" date="2016-01" db="EMBL/GenBank/DDBJ databases">
        <title>Reference transcriptome for the parasite Schistocephalus solidus: insights into the molecular evolution of parasitism.</title>
        <authorList>
            <person name="Hebert F.O."/>
            <person name="Grambauer S."/>
            <person name="Barber I."/>
            <person name="Landry C.R."/>
            <person name="Aubin-Horth N."/>
        </authorList>
    </citation>
    <scope>NUCLEOTIDE SEQUENCE</scope>
</reference>
<dbReference type="Gene3D" id="2.160.20.70">
    <property type="match status" value="1"/>
</dbReference>
<feature type="domain" description="C-CAP/cofactor C-like" evidence="6">
    <location>
        <begin position="299"/>
        <end position="433"/>
    </location>
</feature>
<evidence type="ECO:0000256" key="2">
    <source>
        <dbReference type="ARBA" id="ARBA00007659"/>
    </source>
</evidence>
<sequence length="455" mass="49085">MDSLSKLVERLENIADRLETAASREKFLLTEESKSIKTDPMAFETIINGSLQGFVGISAKIAPEVKAQAELLVAAFKAEGELLIKASKMSKPADSNLSQLLAPCSAAIQKVIEFKDSNRKSTYFNHLSAVAESVAALGWVAVPSQPVKHIEDMVESGKFYSNRVLKEYKDKDPQQVEWVKALMEVWNQLKAFVKANHPSSLRWGSGGATSTGSGVPAPPPPPPAPAPEASQGGGALNALFADLNRGDAVTAGLRKVTDDMKTHKNPSLRTADATPSKAGPPPIPLRPDQRKATSPPVAPPHMELRGNKWCVENYDGNKEITVQVNQIKESVYIYKCKDSVVIVKGKTNSIVLDNCKKTALLFESVISSVDVVNCQGVQVQVTGLMPTINIDKTDGCQVYLSEESKSAEIITAKSSEMNILVPTGDGDYTEYAVPEQFKTTFTGKGLATTVNDLAQ</sequence>
<dbReference type="GO" id="GO:0005737">
    <property type="term" value="C:cytoplasm"/>
    <property type="evidence" value="ECO:0007669"/>
    <property type="project" value="TreeGrafter"/>
</dbReference>
<evidence type="ECO:0000313" key="7">
    <source>
        <dbReference type="EMBL" id="JAP59399.1"/>
    </source>
</evidence>
<dbReference type="InterPro" id="IPR036223">
    <property type="entry name" value="CAP_C_sf"/>
</dbReference>
<feature type="compositionally biased region" description="Pro residues" evidence="5">
    <location>
        <begin position="216"/>
        <end position="226"/>
    </location>
</feature>